<proteinExistence type="predicted"/>
<dbReference type="EMBL" id="JADEXN010000068">
    <property type="protein sequence ID" value="MBE9040261.1"/>
    <property type="molecule type" value="Genomic_DNA"/>
</dbReference>
<evidence type="ECO:0000313" key="2">
    <source>
        <dbReference type="Proteomes" id="UP000621799"/>
    </source>
</evidence>
<dbReference type="RefSeq" id="WP_264320515.1">
    <property type="nucleotide sequence ID" value="NZ_JADEXN010000068.1"/>
</dbReference>
<dbReference type="Proteomes" id="UP000621799">
    <property type="component" value="Unassembled WGS sequence"/>
</dbReference>
<reference evidence="1" key="1">
    <citation type="submission" date="2020-10" db="EMBL/GenBank/DDBJ databases">
        <authorList>
            <person name="Castelo-Branco R."/>
            <person name="Eusebio N."/>
            <person name="Adriana R."/>
            <person name="Vieira A."/>
            <person name="Brugerolle De Fraissinette N."/>
            <person name="Rezende De Castro R."/>
            <person name="Schneider M.P."/>
            <person name="Vasconcelos V."/>
            <person name="Leao P.N."/>
        </authorList>
    </citation>
    <scope>NUCLEOTIDE SEQUENCE</scope>
    <source>
        <strain evidence="1">LEGE 11467</strain>
    </source>
</reference>
<comment type="caution">
    <text evidence="1">The sequence shown here is derived from an EMBL/GenBank/DDBJ whole genome shotgun (WGS) entry which is preliminary data.</text>
</comment>
<keyword evidence="2" id="KW-1185">Reference proteome</keyword>
<evidence type="ECO:0000313" key="1">
    <source>
        <dbReference type="EMBL" id="MBE9040261.1"/>
    </source>
</evidence>
<organism evidence="1 2">
    <name type="scientific">Zarconia navalis LEGE 11467</name>
    <dbReference type="NCBI Taxonomy" id="1828826"/>
    <lineage>
        <taxon>Bacteria</taxon>
        <taxon>Bacillati</taxon>
        <taxon>Cyanobacteriota</taxon>
        <taxon>Cyanophyceae</taxon>
        <taxon>Oscillatoriophycideae</taxon>
        <taxon>Oscillatoriales</taxon>
        <taxon>Oscillatoriales incertae sedis</taxon>
        <taxon>Zarconia</taxon>
        <taxon>Zarconia navalis</taxon>
    </lineage>
</organism>
<sequence length="567" mass="65108">MTEISDAAKKVPMMFRAQTDGRCQLQRITRNDESDVERWTDEWIDRAHPVPQAATQTDRPKNVRTKTYTLSWRFVTNGGQDDGIIRPVIGAFGLPYYPGSSMKGVFRRVCTPEQADRYCGKKLSGGDFEPGLLRFHGGYPTDDRWQEGLVDIVHPQQDWQVKSDRKKGGAFALISLYKPTLRFGISSTKPEQTDWTEVWELWEQAIERGLGCRVCAGYGQPNELQGQQLYRCYLKGQGAAPKLLDGEGEFRPNLFRASIRGHALRIFGGLCEADKADELVQTLFGGVKGSGTVGLLAMNFRDTHLQINEYGDRSYAVPAYQVEGQLNWLLTRELPPLQHEALTKLLKNLTRFAMLLGGFGKSWRRVDHRIFYPEYYEGTRSKALIGCHWQWTGVSLLNDSRVRKLDRVTPFIDETRETARAWMQLQGVRATNRYATQWREAWHPDKVAVWGRLAEDDEDSEAIAWFHGPYRRAIREARIPKGSIYKTSVTGEVSREVSLVGRLWHRMFPVVRLVRNPDNPNRPQPKKTRQFLELLTFFPNGTRESDAFLEFLESEPRGFQRLWGDDL</sequence>
<name>A0A928VXV5_9CYAN</name>
<accession>A0A928VXV5</accession>
<gene>
    <name evidence="1" type="ORF">IQ235_05570</name>
</gene>
<dbReference type="AlphaFoldDB" id="A0A928VXV5"/>
<protein>
    <submittedName>
        <fullName evidence="1">RAMP superfamily protein</fullName>
    </submittedName>
</protein>